<dbReference type="PANTHER" id="PTHR43775:SF7">
    <property type="entry name" value="FATTY ACID SYNTHASE"/>
    <property type="match status" value="1"/>
</dbReference>
<dbReference type="Gene3D" id="3.40.50.720">
    <property type="entry name" value="NAD(P)-binding Rossmann-like Domain"/>
    <property type="match status" value="1"/>
</dbReference>
<dbReference type="Pfam" id="PF08659">
    <property type="entry name" value="KR"/>
    <property type="match status" value="1"/>
</dbReference>
<evidence type="ECO:0000313" key="11">
    <source>
        <dbReference type="Proteomes" id="UP000728032"/>
    </source>
</evidence>
<feature type="non-terminal residue" evidence="10">
    <location>
        <position position="511"/>
    </location>
</feature>
<organism evidence="10">
    <name type="scientific">Oppiella nova</name>
    <dbReference type="NCBI Taxonomy" id="334625"/>
    <lineage>
        <taxon>Eukaryota</taxon>
        <taxon>Metazoa</taxon>
        <taxon>Ecdysozoa</taxon>
        <taxon>Arthropoda</taxon>
        <taxon>Chelicerata</taxon>
        <taxon>Arachnida</taxon>
        <taxon>Acari</taxon>
        <taxon>Acariformes</taxon>
        <taxon>Sarcoptiformes</taxon>
        <taxon>Oribatida</taxon>
        <taxon>Brachypylina</taxon>
        <taxon>Oppioidea</taxon>
        <taxon>Oppiidae</taxon>
        <taxon>Oppiella</taxon>
    </lineage>
</organism>
<evidence type="ECO:0000256" key="4">
    <source>
        <dbReference type="ARBA" id="ARBA00022857"/>
    </source>
</evidence>
<dbReference type="OrthoDB" id="344041at2759"/>
<evidence type="ECO:0000256" key="1">
    <source>
        <dbReference type="ARBA" id="ARBA00022450"/>
    </source>
</evidence>
<dbReference type="Proteomes" id="UP000728032">
    <property type="component" value="Unassembled WGS sequence"/>
</dbReference>
<keyword evidence="8" id="KW-0511">Multifunctional enzyme</keyword>
<dbReference type="EMBL" id="OC921889">
    <property type="protein sequence ID" value="CAD7653762.1"/>
    <property type="molecule type" value="Genomic_DNA"/>
</dbReference>
<feature type="domain" description="Ketoreductase (KR)" evidence="9">
    <location>
        <begin position="7"/>
        <end position="77"/>
    </location>
</feature>
<evidence type="ECO:0000256" key="2">
    <source>
        <dbReference type="ARBA" id="ARBA00022516"/>
    </source>
</evidence>
<reference evidence="10" key="1">
    <citation type="submission" date="2020-11" db="EMBL/GenBank/DDBJ databases">
        <authorList>
            <person name="Tran Van P."/>
        </authorList>
    </citation>
    <scope>NUCLEOTIDE SEQUENCE</scope>
</reference>
<keyword evidence="4" id="KW-0521">NADP</keyword>
<keyword evidence="6" id="KW-0443">Lipid metabolism</keyword>
<keyword evidence="3" id="KW-0276">Fatty acid metabolism</keyword>
<dbReference type="InterPro" id="IPR050091">
    <property type="entry name" value="PKS_NRPS_Biosynth_Enz"/>
</dbReference>
<dbReference type="InterPro" id="IPR013968">
    <property type="entry name" value="PKS_KR"/>
</dbReference>
<dbReference type="Gene3D" id="1.10.1200.10">
    <property type="entry name" value="ACP-like"/>
    <property type="match status" value="1"/>
</dbReference>
<dbReference type="SUPFAM" id="SSF51735">
    <property type="entry name" value="NAD(P)-binding Rossmann-fold domains"/>
    <property type="match status" value="1"/>
</dbReference>
<dbReference type="GO" id="GO:0004312">
    <property type="term" value="F:fatty acid synthase activity"/>
    <property type="evidence" value="ECO:0007669"/>
    <property type="project" value="TreeGrafter"/>
</dbReference>
<keyword evidence="5" id="KW-0560">Oxidoreductase</keyword>
<sequence>FCSSIDTKHKIFTNLDQLTRKLDYKLDYFVVFSSVTCGKGNAGQTNYSFGNSMCERICEQRRRDGLHGLAIQYGPVGDVGVFEGTDQLLNFSALRKQRINSCCDVLDKLLSVKQAIVTSYVKVDQTKGESGGRQKKMIKELWRALGIDPDNTPNHLTLGEIGIESMFAVELQQELEREWNMKVSLNNVKSITIGMLKDYEAGRIGEIKKHLDDIRRAKANLLKMKFLIPTETHTRLNSVKKGTPVYMMPPVEVNFAGMEELAQKINRPVIGLNWTREVSQLTSLKEVSEYYVKLLKSLEPKGPYEVLGYFDGAIICSKLLRKQMVNKAVIVDVINDALFRDDEPTDEDLLIMLLTILSKEIPESFKDKIVREIKKEPNFQNKVKLIINEIVDVAGKGLVANDMEPIFLIMIARIRMLSEYRLNKRKKFSNKMKLTIGKKWAKKTGKLVLIKPFQFTSVEDIDAFLDKSRDTYFLPSTDDNNENIITEPIDNEMPFDLAATVIVDKIVESFK</sequence>
<dbReference type="EMBL" id="CAJPVJ010007064">
    <property type="protein sequence ID" value="CAG2170949.1"/>
    <property type="molecule type" value="Genomic_DNA"/>
</dbReference>
<dbReference type="SUPFAM" id="SSF47336">
    <property type="entry name" value="ACP-like"/>
    <property type="match status" value="1"/>
</dbReference>
<keyword evidence="1" id="KW-0596">Phosphopantetheine</keyword>
<evidence type="ECO:0000256" key="5">
    <source>
        <dbReference type="ARBA" id="ARBA00023002"/>
    </source>
</evidence>
<dbReference type="GO" id="GO:0006633">
    <property type="term" value="P:fatty acid biosynthetic process"/>
    <property type="evidence" value="ECO:0007669"/>
    <property type="project" value="UniProtKB-KW"/>
</dbReference>
<dbReference type="SUPFAM" id="SSF53474">
    <property type="entry name" value="alpha/beta-Hydrolases"/>
    <property type="match status" value="1"/>
</dbReference>
<evidence type="ECO:0000256" key="3">
    <source>
        <dbReference type="ARBA" id="ARBA00022832"/>
    </source>
</evidence>
<dbReference type="PANTHER" id="PTHR43775">
    <property type="entry name" value="FATTY ACID SYNTHASE"/>
    <property type="match status" value="1"/>
</dbReference>
<dbReference type="GO" id="GO:0016491">
    <property type="term" value="F:oxidoreductase activity"/>
    <property type="evidence" value="ECO:0007669"/>
    <property type="project" value="UniProtKB-KW"/>
</dbReference>
<dbReference type="AlphaFoldDB" id="A0A7R9M5D2"/>
<evidence type="ECO:0000256" key="7">
    <source>
        <dbReference type="ARBA" id="ARBA00023160"/>
    </source>
</evidence>
<name>A0A7R9M5D2_9ACAR</name>
<dbReference type="InterPro" id="IPR036291">
    <property type="entry name" value="NAD(P)-bd_dom_sf"/>
</dbReference>
<keyword evidence="7" id="KW-0275">Fatty acid biosynthesis</keyword>
<accession>A0A7R9M5D2</accession>
<evidence type="ECO:0000313" key="10">
    <source>
        <dbReference type="EMBL" id="CAD7653762.1"/>
    </source>
</evidence>
<evidence type="ECO:0000256" key="6">
    <source>
        <dbReference type="ARBA" id="ARBA00023098"/>
    </source>
</evidence>
<dbReference type="InterPro" id="IPR029058">
    <property type="entry name" value="AB_hydrolase_fold"/>
</dbReference>
<gene>
    <name evidence="10" type="ORF">ONB1V03_LOCUS10415</name>
</gene>
<evidence type="ECO:0000256" key="8">
    <source>
        <dbReference type="ARBA" id="ARBA00023268"/>
    </source>
</evidence>
<keyword evidence="2" id="KW-0444">Lipid biosynthesis</keyword>
<dbReference type="InterPro" id="IPR036736">
    <property type="entry name" value="ACP-like_sf"/>
</dbReference>
<keyword evidence="11" id="KW-1185">Reference proteome</keyword>
<protein>
    <recommendedName>
        <fullName evidence="9">Ketoreductase (KR) domain-containing protein</fullName>
    </recommendedName>
</protein>
<proteinExistence type="predicted"/>
<dbReference type="Gene3D" id="3.40.50.1820">
    <property type="entry name" value="alpha/beta hydrolase"/>
    <property type="match status" value="1"/>
</dbReference>
<evidence type="ECO:0000259" key="9">
    <source>
        <dbReference type="Pfam" id="PF08659"/>
    </source>
</evidence>